<evidence type="ECO:0000313" key="7">
    <source>
        <dbReference type="EMBL" id="PJA47144.1"/>
    </source>
</evidence>
<evidence type="ECO:0000256" key="2">
    <source>
        <dbReference type="ARBA" id="ARBA00022729"/>
    </source>
</evidence>
<keyword evidence="4" id="KW-1015">Disulfide bond</keyword>
<protein>
    <recommendedName>
        <fullName evidence="6">Thioredoxin domain-containing protein</fullName>
    </recommendedName>
</protein>
<dbReference type="Proteomes" id="UP000229749">
    <property type="component" value="Unassembled WGS sequence"/>
</dbReference>
<dbReference type="PANTHER" id="PTHR13887:SF14">
    <property type="entry name" value="DISULFIDE BOND FORMATION PROTEIN D"/>
    <property type="match status" value="1"/>
</dbReference>
<dbReference type="PANTHER" id="PTHR13887">
    <property type="entry name" value="GLUTATHIONE S-TRANSFERASE KAPPA"/>
    <property type="match status" value="1"/>
</dbReference>
<comment type="similarity">
    <text evidence="1">Belongs to the thioredoxin family. DsbA subfamily.</text>
</comment>
<dbReference type="Gene3D" id="3.40.30.10">
    <property type="entry name" value="Glutaredoxin"/>
    <property type="match status" value="1"/>
</dbReference>
<dbReference type="Pfam" id="PF13462">
    <property type="entry name" value="Thioredoxin_4"/>
    <property type="match status" value="1"/>
</dbReference>
<reference evidence="8" key="1">
    <citation type="submission" date="2017-09" db="EMBL/GenBank/DDBJ databases">
        <title>Depth-based differentiation of microbial function through sediment-hosted aquifers and enrichment of novel symbionts in the deep terrestrial subsurface.</title>
        <authorList>
            <person name="Probst A.J."/>
            <person name="Ladd B."/>
            <person name="Jarett J.K."/>
            <person name="Geller-Mcgrath D.E."/>
            <person name="Sieber C.M.K."/>
            <person name="Emerson J.B."/>
            <person name="Anantharaman K."/>
            <person name="Thomas B.C."/>
            <person name="Malmstrom R."/>
            <person name="Stieglmeier M."/>
            <person name="Klingl A."/>
            <person name="Woyke T."/>
            <person name="Ryan C.M."/>
            <person name="Banfield J.F."/>
        </authorList>
    </citation>
    <scope>NUCLEOTIDE SEQUENCE [LARGE SCALE GENOMIC DNA]</scope>
</reference>
<keyword evidence="5" id="KW-0676">Redox-active center</keyword>
<dbReference type="GO" id="GO:0016491">
    <property type="term" value="F:oxidoreductase activity"/>
    <property type="evidence" value="ECO:0007669"/>
    <property type="project" value="UniProtKB-KW"/>
</dbReference>
<dbReference type="SUPFAM" id="SSF52833">
    <property type="entry name" value="Thioredoxin-like"/>
    <property type="match status" value="1"/>
</dbReference>
<keyword evidence="3" id="KW-0560">Oxidoreductase</keyword>
<keyword evidence="2" id="KW-0732">Signal</keyword>
<dbReference type="InterPro" id="IPR012336">
    <property type="entry name" value="Thioredoxin-like_fold"/>
</dbReference>
<name>A0A2M7XGZ3_9BACT</name>
<feature type="domain" description="Thioredoxin" evidence="6">
    <location>
        <begin position="13"/>
        <end position="214"/>
    </location>
</feature>
<proteinExistence type="inferred from homology"/>
<gene>
    <name evidence="7" type="ORF">CO172_03020</name>
</gene>
<dbReference type="EMBL" id="PFWS01000047">
    <property type="protein sequence ID" value="PJA47144.1"/>
    <property type="molecule type" value="Genomic_DNA"/>
</dbReference>
<dbReference type="PROSITE" id="PS51352">
    <property type="entry name" value="THIOREDOXIN_2"/>
    <property type="match status" value="1"/>
</dbReference>
<comment type="caution">
    <text evidence="7">The sequence shown here is derived from an EMBL/GenBank/DDBJ whole genome shotgun (WGS) entry which is preliminary data.</text>
</comment>
<evidence type="ECO:0000256" key="5">
    <source>
        <dbReference type="ARBA" id="ARBA00023284"/>
    </source>
</evidence>
<dbReference type="InterPro" id="IPR036249">
    <property type="entry name" value="Thioredoxin-like_sf"/>
</dbReference>
<organism evidence="7 8">
    <name type="scientific">Candidatus Uhrbacteria bacterium CG_4_9_14_3_um_filter_36_7</name>
    <dbReference type="NCBI Taxonomy" id="1975033"/>
    <lineage>
        <taxon>Bacteria</taxon>
        <taxon>Candidatus Uhriibacteriota</taxon>
    </lineage>
</organism>
<evidence type="ECO:0000256" key="4">
    <source>
        <dbReference type="ARBA" id="ARBA00023157"/>
    </source>
</evidence>
<dbReference type="AlphaFoldDB" id="A0A2M7XGZ3"/>
<accession>A0A2M7XGZ3</accession>
<dbReference type="InterPro" id="IPR013766">
    <property type="entry name" value="Thioredoxin_domain"/>
</dbReference>
<evidence type="ECO:0000256" key="1">
    <source>
        <dbReference type="ARBA" id="ARBA00005791"/>
    </source>
</evidence>
<sequence length="216" mass="24395">MKHRWLTLIGLSLLTGLTFLFFSLWLQSPYQKEKISQKTSERTLEEPSITFLDPKKGGKNPQVKIVVFSDFLCEACKNLSQTMNEILTKDPSVQFVWKSIPNDQAHSLAVSAAIAAQCAANQGGFWNYHDALFQNQVILTENQFVEIAKQQGMKIDVFEACYQKKEPLAILEQNRQEALELGITSTPTLFIGKERLVGSPNEQELLLFIKGQKTSL</sequence>
<evidence type="ECO:0000256" key="3">
    <source>
        <dbReference type="ARBA" id="ARBA00023002"/>
    </source>
</evidence>
<evidence type="ECO:0000313" key="8">
    <source>
        <dbReference type="Proteomes" id="UP000229749"/>
    </source>
</evidence>
<evidence type="ECO:0000259" key="6">
    <source>
        <dbReference type="PROSITE" id="PS51352"/>
    </source>
</evidence>